<dbReference type="EMBL" id="CAXAMN010006456">
    <property type="protein sequence ID" value="CAK9017663.1"/>
    <property type="molecule type" value="Genomic_DNA"/>
</dbReference>
<organism evidence="2 4">
    <name type="scientific">Durusdinium trenchii</name>
    <dbReference type="NCBI Taxonomy" id="1381693"/>
    <lineage>
        <taxon>Eukaryota</taxon>
        <taxon>Sar</taxon>
        <taxon>Alveolata</taxon>
        <taxon>Dinophyceae</taxon>
        <taxon>Suessiales</taxon>
        <taxon>Symbiodiniaceae</taxon>
        <taxon>Durusdinium</taxon>
    </lineage>
</organism>
<accession>A0ABP0JTF9</accession>
<sequence length="148" mass="17166">MNLLWPVDPRRRLAERLLLKYLDHFEYEILDTDGPIRVRTSLSRLKEAAEKNPIIGSRYDLLFNNCQLYLVHLLYKQYDVEGVRIPWNIGALVAAPLLVIMESIFILAYLHFGGNSSLNQIPFPAMAFGFLWIPAEILFLCIYLNRLA</sequence>
<evidence type="ECO:0000256" key="1">
    <source>
        <dbReference type="SAM" id="Phobius"/>
    </source>
</evidence>
<keyword evidence="1" id="KW-0812">Transmembrane</keyword>
<comment type="caution">
    <text evidence="2">The sequence shown here is derived from an EMBL/GenBank/DDBJ whole genome shotgun (WGS) entry which is preliminary data.</text>
</comment>
<evidence type="ECO:0008006" key="5">
    <source>
        <dbReference type="Google" id="ProtNLM"/>
    </source>
</evidence>
<proteinExistence type="predicted"/>
<keyword evidence="4" id="KW-1185">Reference proteome</keyword>
<protein>
    <recommendedName>
        <fullName evidence="5">DUF4105 domain-containing protein</fullName>
    </recommendedName>
</protein>
<feature type="transmembrane region" description="Helical" evidence="1">
    <location>
        <begin position="85"/>
        <end position="109"/>
    </location>
</feature>
<name>A0ABP0JTF9_9DINO</name>
<dbReference type="Proteomes" id="UP001642484">
    <property type="component" value="Unassembled WGS sequence"/>
</dbReference>
<reference evidence="2 4" key="1">
    <citation type="submission" date="2024-02" db="EMBL/GenBank/DDBJ databases">
        <authorList>
            <person name="Chen Y."/>
            <person name="Shah S."/>
            <person name="Dougan E. K."/>
            <person name="Thang M."/>
            <person name="Chan C."/>
        </authorList>
    </citation>
    <scope>NUCLEOTIDE SEQUENCE [LARGE SCALE GENOMIC DNA]</scope>
</reference>
<keyword evidence="1" id="KW-0472">Membrane</keyword>
<keyword evidence="1" id="KW-1133">Transmembrane helix</keyword>
<evidence type="ECO:0000313" key="3">
    <source>
        <dbReference type="EMBL" id="CAK9017667.1"/>
    </source>
</evidence>
<dbReference type="EMBL" id="CAXAMN010006457">
    <property type="protein sequence ID" value="CAK9017667.1"/>
    <property type="molecule type" value="Genomic_DNA"/>
</dbReference>
<gene>
    <name evidence="2" type="ORF">CCMP2556_LOCUS12960</name>
    <name evidence="3" type="ORF">CCMP2556_LOCUS12962</name>
</gene>
<evidence type="ECO:0000313" key="4">
    <source>
        <dbReference type="Proteomes" id="UP001642484"/>
    </source>
</evidence>
<feature type="transmembrane region" description="Helical" evidence="1">
    <location>
        <begin position="121"/>
        <end position="144"/>
    </location>
</feature>
<evidence type="ECO:0000313" key="2">
    <source>
        <dbReference type="EMBL" id="CAK9017663.1"/>
    </source>
</evidence>